<evidence type="ECO:0000256" key="4">
    <source>
        <dbReference type="ARBA" id="ARBA00023163"/>
    </source>
</evidence>
<keyword evidence="4" id="KW-0804">Transcription</keyword>
<dbReference type="SUPFAM" id="SSF46785">
    <property type="entry name" value="Winged helix' DNA-binding domain"/>
    <property type="match status" value="1"/>
</dbReference>
<dbReference type="InterPro" id="IPR058163">
    <property type="entry name" value="LysR-type_TF_proteobact-type"/>
</dbReference>
<dbReference type="GO" id="GO:0043565">
    <property type="term" value="F:sequence-specific DNA binding"/>
    <property type="evidence" value="ECO:0007669"/>
    <property type="project" value="TreeGrafter"/>
</dbReference>
<dbReference type="InterPro" id="IPR036390">
    <property type="entry name" value="WH_DNA-bd_sf"/>
</dbReference>
<dbReference type="InterPro" id="IPR036388">
    <property type="entry name" value="WH-like_DNA-bd_sf"/>
</dbReference>
<gene>
    <name evidence="6" type="ORF">G6N76_04450</name>
</gene>
<dbReference type="InterPro" id="IPR005119">
    <property type="entry name" value="LysR_subst-bd"/>
</dbReference>
<organism evidence="6 7">
    <name type="scientific">Rhizobium daejeonense</name>
    <dbReference type="NCBI Taxonomy" id="240521"/>
    <lineage>
        <taxon>Bacteria</taxon>
        <taxon>Pseudomonadati</taxon>
        <taxon>Pseudomonadota</taxon>
        <taxon>Alphaproteobacteria</taxon>
        <taxon>Hyphomicrobiales</taxon>
        <taxon>Rhizobiaceae</taxon>
        <taxon>Rhizobium/Agrobacterium group</taxon>
        <taxon>Rhizobium</taxon>
    </lineage>
</organism>
<keyword evidence="2" id="KW-0805">Transcription regulation</keyword>
<dbReference type="Gene3D" id="1.10.10.10">
    <property type="entry name" value="Winged helix-like DNA-binding domain superfamily/Winged helix DNA-binding domain"/>
    <property type="match status" value="1"/>
</dbReference>
<sequence>MKRGRLPLTALRSFEAAGRLGSFTAASQELYVSQAAISRQVRELETILGKPLFERGHRRVTLTLSGRQLLESLTTAFDRIALTLDEITGEQQRHALVISSEPGFAASWLAPNLRRFNAAYPDIDLTVDSDQRLIDFRNSGAEIAIRHSIDRDAWPRAEARKLIDVMLIAVAAPSLLASGPPVSTARDILDRPILHEENRDNWQNWLSGVGVRAKVPAGPVYTDSALVLQGALRGDGIALVDRLHAEEALENGTLVQLFDHALPFGAFWIVARDFDHLSKPANAFIDWLETSIRPQVAD</sequence>
<dbReference type="PANTHER" id="PTHR30537:SF26">
    <property type="entry name" value="GLYCINE CLEAVAGE SYSTEM TRANSCRIPTIONAL ACTIVATOR"/>
    <property type="match status" value="1"/>
</dbReference>
<dbReference type="PRINTS" id="PR00039">
    <property type="entry name" value="HTHLYSR"/>
</dbReference>
<dbReference type="Pfam" id="PF03466">
    <property type="entry name" value="LysR_substrate"/>
    <property type="match status" value="1"/>
</dbReference>
<evidence type="ECO:0000259" key="5">
    <source>
        <dbReference type="PROSITE" id="PS50931"/>
    </source>
</evidence>
<dbReference type="SUPFAM" id="SSF53850">
    <property type="entry name" value="Periplasmic binding protein-like II"/>
    <property type="match status" value="1"/>
</dbReference>
<proteinExistence type="inferred from homology"/>
<evidence type="ECO:0000313" key="6">
    <source>
        <dbReference type="EMBL" id="NGO62913.1"/>
    </source>
</evidence>
<dbReference type="GO" id="GO:0003700">
    <property type="term" value="F:DNA-binding transcription factor activity"/>
    <property type="evidence" value="ECO:0007669"/>
    <property type="project" value="InterPro"/>
</dbReference>
<dbReference type="GO" id="GO:0006351">
    <property type="term" value="P:DNA-templated transcription"/>
    <property type="evidence" value="ECO:0007669"/>
    <property type="project" value="TreeGrafter"/>
</dbReference>
<dbReference type="AlphaFoldDB" id="A0A6M1RVR7"/>
<dbReference type="InterPro" id="IPR000847">
    <property type="entry name" value="LysR_HTH_N"/>
</dbReference>
<accession>A0A6M1RVR7</accession>
<evidence type="ECO:0000313" key="7">
    <source>
        <dbReference type="Proteomes" id="UP000477849"/>
    </source>
</evidence>
<dbReference type="Proteomes" id="UP000477849">
    <property type="component" value="Unassembled WGS sequence"/>
</dbReference>
<comment type="similarity">
    <text evidence="1">Belongs to the LysR transcriptional regulatory family.</text>
</comment>
<keyword evidence="7" id="KW-1185">Reference proteome</keyword>
<evidence type="ECO:0000256" key="1">
    <source>
        <dbReference type="ARBA" id="ARBA00009437"/>
    </source>
</evidence>
<protein>
    <submittedName>
        <fullName evidence="6">LysR family transcriptional regulator</fullName>
    </submittedName>
</protein>
<dbReference type="PROSITE" id="PS50931">
    <property type="entry name" value="HTH_LYSR"/>
    <property type="match status" value="1"/>
</dbReference>
<dbReference type="Gene3D" id="3.40.190.10">
    <property type="entry name" value="Periplasmic binding protein-like II"/>
    <property type="match status" value="2"/>
</dbReference>
<feature type="domain" description="HTH lysR-type" evidence="5">
    <location>
        <begin position="6"/>
        <end position="63"/>
    </location>
</feature>
<reference evidence="6 7" key="1">
    <citation type="submission" date="2020-02" db="EMBL/GenBank/DDBJ databases">
        <title>Genome sequence of the type strain CCBAU10050 of Rhizobium daejeonense.</title>
        <authorList>
            <person name="Gao J."/>
            <person name="Sun J."/>
        </authorList>
    </citation>
    <scope>NUCLEOTIDE SEQUENCE [LARGE SCALE GENOMIC DNA]</scope>
    <source>
        <strain evidence="6 7">CCBAU10050</strain>
    </source>
</reference>
<dbReference type="CDD" id="cd08432">
    <property type="entry name" value="PBP2_GcdR_TrpI_HvrB_AmpR_like"/>
    <property type="match status" value="1"/>
</dbReference>
<dbReference type="Pfam" id="PF00126">
    <property type="entry name" value="HTH_1"/>
    <property type="match status" value="1"/>
</dbReference>
<dbReference type="RefSeq" id="WP_163899589.1">
    <property type="nucleotide sequence ID" value="NZ_CP048427.1"/>
</dbReference>
<comment type="caution">
    <text evidence="6">The sequence shown here is derived from an EMBL/GenBank/DDBJ whole genome shotgun (WGS) entry which is preliminary data.</text>
</comment>
<evidence type="ECO:0000256" key="3">
    <source>
        <dbReference type="ARBA" id="ARBA00023125"/>
    </source>
</evidence>
<keyword evidence="3" id="KW-0238">DNA-binding</keyword>
<dbReference type="EMBL" id="JAAKZH010000001">
    <property type="protein sequence ID" value="NGO62913.1"/>
    <property type="molecule type" value="Genomic_DNA"/>
</dbReference>
<name>A0A6M1RVR7_9HYPH</name>
<dbReference type="PANTHER" id="PTHR30537">
    <property type="entry name" value="HTH-TYPE TRANSCRIPTIONAL REGULATOR"/>
    <property type="match status" value="1"/>
</dbReference>
<evidence type="ECO:0000256" key="2">
    <source>
        <dbReference type="ARBA" id="ARBA00023015"/>
    </source>
</evidence>